<dbReference type="InterPro" id="IPR011992">
    <property type="entry name" value="EF-hand-dom_pair"/>
</dbReference>
<evidence type="ECO:0000256" key="1">
    <source>
        <dbReference type="ARBA" id="ARBA00022729"/>
    </source>
</evidence>
<dbReference type="AlphaFoldDB" id="A0AAD7F1W7"/>
<accession>A0AAD7F1W7</accession>
<keyword evidence="2" id="KW-0106">Calcium</keyword>
<feature type="compositionally biased region" description="Basic and acidic residues" evidence="3">
    <location>
        <begin position="321"/>
        <end position="334"/>
    </location>
</feature>
<evidence type="ECO:0000256" key="2">
    <source>
        <dbReference type="ARBA" id="ARBA00022837"/>
    </source>
</evidence>
<dbReference type="PROSITE" id="PS50222">
    <property type="entry name" value="EF_HAND_2"/>
    <property type="match status" value="1"/>
</dbReference>
<organism evidence="6 7">
    <name type="scientific">Mycena albidolilacea</name>
    <dbReference type="NCBI Taxonomy" id="1033008"/>
    <lineage>
        <taxon>Eukaryota</taxon>
        <taxon>Fungi</taxon>
        <taxon>Dikarya</taxon>
        <taxon>Basidiomycota</taxon>
        <taxon>Agaricomycotina</taxon>
        <taxon>Agaricomycetes</taxon>
        <taxon>Agaricomycetidae</taxon>
        <taxon>Agaricales</taxon>
        <taxon>Marasmiineae</taxon>
        <taxon>Mycenaceae</taxon>
        <taxon>Mycena</taxon>
    </lineage>
</organism>
<feature type="signal peptide" evidence="4">
    <location>
        <begin position="1"/>
        <end position="17"/>
    </location>
</feature>
<dbReference type="PANTHER" id="PTHR19237">
    <property type="entry name" value="NUCLEOBINDIN"/>
    <property type="match status" value="1"/>
</dbReference>
<reference evidence="6" key="1">
    <citation type="submission" date="2023-03" db="EMBL/GenBank/DDBJ databases">
        <title>Massive genome expansion in bonnet fungi (Mycena s.s.) driven by repeated elements and novel gene families across ecological guilds.</title>
        <authorList>
            <consortium name="Lawrence Berkeley National Laboratory"/>
            <person name="Harder C.B."/>
            <person name="Miyauchi S."/>
            <person name="Viragh M."/>
            <person name="Kuo A."/>
            <person name="Thoen E."/>
            <person name="Andreopoulos B."/>
            <person name="Lu D."/>
            <person name="Skrede I."/>
            <person name="Drula E."/>
            <person name="Henrissat B."/>
            <person name="Morin E."/>
            <person name="Kohler A."/>
            <person name="Barry K."/>
            <person name="LaButti K."/>
            <person name="Morin E."/>
            <person name="Salamov A."/>
            <person name="Lipzen A."/>
            <person name="Mereny Z."/>
            <person name="Hegedus B."/>
            <person name="Baldrian P."/>
            <person name="Stursova M."/>
            <person name="Weitz H."/>
            <person name="Taylor A."/>
            <person name="Grigoriev I.V."/>
            <person name="Nagy L.G."/>
            <person name="Martin F."/>
            <person name="Kauserud H."/>
        </authorList>
    </citation>
    <scope>NUCLEOTIDE SEQUENCE</scope>
    <source>
        <strain evidence="6">CBHHK002</strain>
    </source>
</reference>
<feature type="chain" id="PRO_5042141857" evidence="4">
    <location>
        <begin position="18"/>
        <end position="346"/>
    </location>
</feature>
<evidence type="ECO:0000256" key="3">
    <source>
        <dbReference type="SAM" id="MobiDB-lite"/>
    </source>
</evidence>
<dbReference type="GO" id="GO:0005509">
    <property type="term" value="F:calcium ion binding"/>
    <property type="evidence" value="ECO:0007669"/>
    <property type="project" value="InterPro"/>
</dbReference>
<dbReference type="Gene3D" id="1.10.238.10">
    <property type="entry name" value="EF-hand"/>
    <property type="match status" value="1"/>
</dbReference>
<comment type="caution">
    <text evidence="6">The sequence shown here is derived from an EMBL/GenBank/DDBJ whole genome shotgun (WGS) entry which is preliminary data.</text>
</comment>
<feature type="region of interest" description="Disordered" evidence="3">
    <location>
        <begin position="270"/>
        <end position="334"/>
    </location>
</feature>
<feature type="region of interest" description="Disordered" evidence="3">
    <location>
        <begin position="220"/>
        <end position="254"/>
    </location>
</feature>
<dbReference type="InterPro" id="IPR002048">
    <property type="entry name" value="EF_hand_dom"/>
</dbReference>
<evidence type="ECO:0000256" key="4">
    <source>
        <dbReference type="SAM" id="SignalP"/>
    </source>
</evidence>
<sequence>MKAACLSLLVLARNVLSHGDHGTGMKPGEDIKAYAQRHMSSEHHIDSFDLRSFFQLHDLNRDGFWDKEEIEAIYGVHHIYSQKKSKAGALRDTLPRTSLTDDEEHKQKADHVSGTVLKLLDRNRDNKISPEEFEAVGLDGLPNFDNIGAEGHHYDIESEFFLHHEEEFHSTPETQTDESYNHPEDLEHFAHHEEIERKEAIKEAEYQGITVEEALASHELPQEHAEQPPAAGESNTMGDTPVEAPPPPAAVPHPHDEQIVVESVVEPPAHVVPGSAKPKVTRVPPPEKQDPRVKYNGAKSEAEKKGDWGSGSDGYKPPTKPSDKMRKNLPYKERMQYKLRRNWGDF</sequence>
<dbReference type="PROSITE" id="PS00018">
    <property type="entry name" value="EF_HAND_1"/>
    <property type="match status" value="1"/>
</dbReference>
<keyword evidence="7" id="KW-1185">Reference proteome</keyword>
<dbReference type="PANTHER" id="PTHR19237:SF20">
    <property type="entry name" value="NUCLEOBINDIN 1"/>
    <property type="match status" value="1"/>
</dbReference>
<gene>
    <name evidence="6" type="ORF">DFH08DRAFT_1032377</name>
</gene>
<feature type="domain" description="EF-hand" evidence="5">
    <location>
        <begin position="108"/>
        <end position="143"/>
    </location>
</feature>
<dbReference type="GO" id="GO:0005793">
    <property type="term" value="C:endoplasmic reticulum-Golgi intermediate compartment"/>
    <property type="evidence" value="ECO:0007669"/>
    <property type="project" value="TreeGrafter"/>
</dbReference>
<keyword evidence="1 4" id="KW-0732">Signal</keyword>
<dbReference type="InterPro" id="IPR040250">
    <property type="entry name" value="Nucleobindin"/>
</dbReference>
<evidence type="ECO:0000259" key="5">
    <source>
        <dbReference type="PROSITE" id="PS50222"/>
    </source>
</evidence>
<dbReference type="GO" id="GO:0070062">
    <property type="term" value="C:extracellular exosome"/>
    <property type="evidence" value="ECO:0007669"/>
    <property type="project" value="TreeGrafter"/>
</dbReference>
<dbReference type="InterPro" id="IPR018247">
    <property type="entry name" value="EF_Hand_1_Ca_BS"/>
</dbReference>
<proteinExistence type="predicted"/>
<name>A0AAD7F1W7_9AGAR</name>
<dbReference type="Proteomes" id="UP001218218">
    <property type="component" value="Unassembled WGS sequence"/>
</dbReference>
<evidence type="ECO:0000313" key="7">
    <source>
        <dbReference type="Proteomes" id="UP001218218"/>
    </source>
</evidence>
<dbReference type="SUPFAM" id="SSF47473">
    <property type="entry name" value="EF-hand"/>
    <property type="match status" value="1"/>
</dbReference>
<protein>
    <submittedName>
        <fullName evidence="6">Precursor to secretory protein Ssp120</fullName>
    </submittedName>
</protein>
<dbReference type="EMBL" id="JARIHO010000005">
    <property type="protein sequence ID" value="KAJ7361330.1"/>
    <property type="molecule type" value="Genomic_DNA"/>
</dbReference>
<dbReference type="Pfam" id="PF13202">
    <property type="entry name" value="EF-hand_5"/>
    <property type="match status" value="2"/>
</dbReference>
<evidence type="ECO:0000313" key="6">
    <source>
        <dbReference type="EMBL" id="KAJ7361330.1"/>
    </source>
</evidence>